<feature type="chain" id="PRO_5019216702" description="NADH:ubiquinone oxidoreductase intermediate-associated protein 30 domain-containing protein" evidence="1">
    <location>
        <begin position="23"/>
        <end position="311"/>
    </location>
</feature>
<keyword evidence="3" id="KW-1185">Reference proteome</keyword>
<dbReference type="AlphaFoldDB" id="A0A448Z6R5"/>
<evidence type="ECO:0008006" key="4">
    <source>
        <dbReference type="Google" id="ProtNLM"/>
    </source>
</evidence>
<evidence type="ECO:0000313" key="2">
    <source>
        <dbReference type="EMBL" id="VEU37720.1"/>
    </source>
</evidence>
<accession>A0A448Z6R5</accession>
<dbReference type="OrthoDB" id="43632at2759"/>
<dbReference type="Proteomes" id="UP000291116">
    <property type="component" value="Unassembled WGS sequence"/>
</dbReference>
<feature type="signal peptide" evidence="1">
    <location>
        <begin position="1"/>
        <end position="22"/>
    </location>
</feature>
<reference evidence="2 3" key="1">
    <citation type="submission" date="2019-01" db="EMBL/GenBank/DDBJ databases">
        <authorList>
            <person name="Ferrante I. M."/>
        </authorList>
    </citation>
    <scope>NUCLEOTIDE SEQUENCE [LARGE SCALE GENOMIC DNA]</scope>
    <source>
        <strain evidence="2 3">B856</strain>
    </source>
</reference>
<dbReference type="EMBL" id="CAACVS010000137">
    <property type="protein sequence ID" value="VEU37720.1"/>
    <property type="molecule type" value="Genomic_DNA"/>
</dbReference>
<keyword evidence="1" id="KW-0732">Signal</keyword>
<proteinExistence type="predicted"/>
<protein>
    <recommendedName>
        <fullName evidence="4">NADH:ubiquinone oxidoreductase intermediate-associated protein 30 domain-containing protein</fullName>
    </recommendedName>
</protein>
<evidence type="ECO:0000313" key="3">
    <source>
        <dbReference type="Proteomes" id="UP000291116"/>
    </source>
</evidence>
<name>A0A448Z6R5_9STRA</name>
<evidence type="ECO:0000256" key="1">
    <source>
        <dbReference type="SAM" id="SignalP"/>
    </source>
</evidence>
<organism evidence="2 3">
    <name type="scientific">Pseudo-nitzschia multistriata</name>
    <dbReference type="NCBI Taxonomy" id="183589"/>
    <lineage>
        <taxon>Eukaryota</taxon>
        <taxon>Sar</taxon>
        <taxon>Stramenopiles</taxon>
        <taxon>Ochrophyta</taxon>
        <taxon>Bacillariophyta</taxon>
        <taxon>Bacillariophyceae</taxon>
        <taxon>Bacillariophycidae</taxon>
        <taxon>Bacillariales</taxon>
        <taxon>Bacillariaceae</taxon>
        <taxon>Pseudo-nitzschia</taxon>
    </lineage>
</organism>
<sequence length="311" mass="33965">MNSIYVVCLLIASIASIHETFGLQLSMVASRTPLKNSRGKTLQQKIPFSSGTATTNRVPSSSSSSVTSTLISTLACMALKKRLVDQTHVSCDLTAESNNLLFGRVGPVTVRGRGWQSPLGLTCRAIEATVNECTLDMGRVVTNQKLVLTTPAEGQAMVALSATDFGNFITHPLMKPPSPPVNSDRSNSRLVFQKENVSINPSTGLIIFYGTYAGSEWKFELQRNTRGAEKAKIDATLVESRGTDERDVDVDAMEKSLALTTSKFFNDMVFELDGTFLSFEDMMLTDKGRESSVMLSLRIKVKKFPSPGLEF</sequence>
<gene>
    <name evidence="2" type="ORF">PSNMU_V1.4_AUG-EV-PASAV3_0045470</name>
</gene>